<dbReference type="EMBL" id="JXAK01000017">
    <property type="protein sequence ID" value="KIL40757.1"/>
    <property type="molecule type" value="Genomic_DNA"/>
</dbReference>
<comment type="caution">
    <text evidence="2">The sequence shown here is derived from an EMBL/GenBank/DDBJ whole genome shotgun (WGS) entry which is preliminary data.</text>
</comment>
<dbReference type="Proteomes" id="UP000031967">
    <property type="component" value="Unassembled WGS sequence"/>
</dbReference>
<keyword evidence="1" id="KW-0812">Transmembrane</keyword>
<proteinExistence type="predicted"/>
<feature type="transmembrane region" description="Helical" evidence="1">
    <location>
        <begin position="116"/>
        <end position="135"/>
    </location>
</feature>
<evidence type="ECO:0000313" key="2">
    <source>
        <dbReference type="EMBL" id="KIL40757.1"/>
    </source>
</evidence>
<reference evidence="2 3" key="1">
    <citation type="submission" date="2014-12" db="EMBL/GenBank/DDBJ databases">
        <title>Draft genome sequence of Paenibacillus kamchatkensis strain B-2647.</title>
        <authorList>
            <person name="Karlyshev A.V."/>
            <person name="Kudryashova E.B."/>
        </authorList>
    </citation>
    <scope>NUCLEOTIDE SEQUENCE [LARGE SCALE GENOMIC DNA]</scope>
    <source>
        <strain evidence="2 3">VKM B-2647</strain>
    </source>
</reference>
<keyword evidence="1" id="KW-1133">Transmembrane helix</keyword>
<evidence type="ECO:0000313" key="3">
    <source>
        <dbReference type="Proteomes" id="UP000031967"/>
    </source>
</evidence>
<evidence type="ECO:0000256" key="1">
    <source>
        <dbReference type="SAM" id="Phobius"/>
    </source>
</evidence>
<evidence type="ECO:0008006" key="4">
    <source>
        <dbReference type="Google" id="ProtNLM"/>
    </source>
</evidence>
<gene>
    <name evidence="2" type="ORF">SD70_11550</name>
</gene>
<feature type="transmembrane region" description="Helical" evidence="1">
    <location>
        <begin position="73"/>
        <end position="95"/>
    </location>
</feature>
<feature type="transmembrane region" description="Helical" evidence="1">
    <location>
        <begin position="6"/>
        <end position="26"/>
    </location>
</feature>
<feature type="transmembrane region" description="Helical" evidence="1">
    <location>
        <begin position="47"/>
        <end position="67"/>
    </location>
</feature>
<protein>
    <recommendedName>
        <fullName evidence="4">DUF2269 family protein</fullName>
    </recommendedName>
</protein>
<name>A0ABR5AI88_9BACL</name>
<organism evidence="2 3">
    <name type="scientific">Gordoniibacillus kamchatkensis</name>
    <dbReference type="NCBI Taxonomy" id="1590651"/>
    <lineage>
        <taxon>Bacteria</taxon>
        <taxon>Bacillati</taxon>
        <taxon>Bacillota</taxon>
        <taxon>Bacilli</taxon>
        <taxon>Bacillales</taxon>
        <taxon>Paenibacillaceae</taxon>
        <taxon>Gordoniibacillus</taxon>
    </lineage>
</organism>
<keyword evidence="1" id="KW-0472">Membrane</keyword>
<accession>A0ABR5AI88</accession>
<keyword evidence="3" id="KW-1185">Reference proteome</keyword>
<dbReference type="RefSeq" id="WP_041047728.1">
    <property type="nucleotide sequence ID" value="NZ_JXAK01000017.1"/>
</dbReference>
<sequence length="141" mass="15183">MSHWMLFLHIVGALAMGFYFLLPFLVSRAGKMSGAAQAGYAAVLRSANRIAQFVLLFEFLTGGYLVSKYSYSPLWLILVLVFVVALGAVTGILGVRLKKLGEAAEANGTVTPHQSSSLALSWISAVFLLVIVYLMNNIGAI</sequence>